<evidence type="ECO:0000259" key="10">
    <source>
        <dbReference type="PROSITE" id="PS50928"/>
    </source>
</evidence>
<dbReference type="PROSITE" id="PS50928">
    <property type="entry name" value="ABC_TM1"/>
    <property type="match status" value="1"/>
</dbReference>
<keyword evidence="7 9" id="KW-1133">Transmembrane helix</keyword>
<dbReference type="NCBIfam" id="TIGR01726">
    <property type="entry name" value="HEQRo_perm_3TM"/>
    <property type="match status" value="1"/>
</dbReference>
<dbReference type="Proteomes" id="UP000046090">
    <property type="component" value="Unassembled WGS sequence"/>
</dbReference>
<dbReference type="GeneID" id="76197097"/>
<evidence type="ECO:0000256" key="7">
    <source>
        <dbReference type="ARBA" id="ARBA00022989"/>
    </source>
</evidence>
<evidence type="ECO:0000256" key="2">
    <source>
        <dbReference type="ARBA" id="ARBA00010072"/>
    </source>
</evidence>
<evidence type="ECO:0000256" key="1">
    <source>
        <dbReference type="ARBA" id="ARBA00004429"/>
    </source>
</evidence>
<evidence type="ECO:0000313" key="11">
    <source>
        <dbReference type="EMBL" id="CRI34559.1"/>
    </source>
</evidence>
<dbReference type="InterPro" id="IPR043429">
    <property type="entry name" value="ArtM/GltK/GlnP/TcyL/YhdX-like"/>
</dbReference>
<feature type="transmembrane region" description="Helical" evidence="9">
    <location>
        <begin position="81"/>
        <end position="104"/>
    </location>
</feature>
<keyword evidence="5 9" id="KW-0812">Transmembrane</keyword>
<evidence type="ECO:0000256" key="6">
    <source>
        <dbReference type="ARBA" id="ARBA00022970"/>
    </source>
</evidence>
<protein>
    <submittedName>
        <fullName evidence="11">Polar amino acid ABC uptake transporter membrane-spanning protein</fullName>
    </submittedName>
</protein>
<comment type="subcellular location">
    <subcellularLocation>
        <location evidence="1">Cell inner membrane</location>
        <topology evidence="1">Multi-pass membrane protein</topology>
    </subcellularLocation>
    <subcellularLocation>
        <location evidence="9">Cell membrane</location>
        <topology evidence="9">Multi-pass membrane protein</topology>
    </subcellularLocation>
</comment>
<dbReference type="PANTHER" id="PTHR30614:SF37">
    <property type="entry name" value="AMINO-ACID ABC TRANSPORTER PERMEASE PROTEIN YHDX-RELATED"/>
    <property type="match status" value="1"/>
</dbReference>
<dbReference type="EMBL" id="CDMK01000002">
    <property type="protein sequence ID" value="CRI34559.1"/>
    <property type="molecule type" value="Genomic_DNA"/>
</dbReference>
<dbReference type="GO" id="GO:0043190">
    <property type="term" value="C:ATP-binding cassette (ABC) transporter complex"/>
    <property type="evidence" value="ECO:0007669"/>
    <property type="project" value="InterPro"/>
</dbReference>
<keyword evidence="8 9" id="KW-0472">Membrane</keyword>
<evidence type="ECO:0000256" key="4">
    <source>
        <dbReference type="ARBA" id="ARBA00022475"/>
    </source>
</evidence>
<keyword evidence="3 9" id="KW-0813">Transport</keyword>
<keyword evidence="6" id="KW-0029">Amino-acid transport</keyword>
<evidence type="ECO:0000313" key="12">
    <source>
        <dbReference type="Proteomes" id="UP000046090"/>
    </source>
</evidence>
<dbReference type="InterPro" id="IPR010065">
    <property type="entry name" value="AA_ABC_transptr_permease_3TM"/>
</dbReference>
<dbReference type="GO" id="GO:0006865">
    <property type="term" value="P:amino acid transport"/>
    <property type="evidence" value="ECO:0007669"/>
    <property type="project" value="UniProtKB-KW"/>
</dbReference>
<evidence type="ECO:0000256" key="5">
    <source>
        <dbReference type="ARBA" id="ARBA00022692"/>
    </source>
</evidence>
<feature type="transmembrane region" description="Helical" evidence="9">
    <location>
        <begin position="162"/>
        <end position="183"/>
    </location>
</feature>
<evidence type="ECO:0000256" key="9">
    <source>
        <dbReference type="RuleBase" id="RU363032"/>
    </source>
</evidence>
<dbReference type="SUPFAM" id="SSF161098">
    <property type="entry name" value="MetI-like"/>
    <property type="match status" value="1"/>
</dbReference>
<dbReference type="RefSeq" id="WP_015106867.1">
    <property type="nucleotide sequence ID" value="NZ_AP026684.1"/>
</dbReference>
<feature type="transmembrane region" description="Helical" evidence="9">
    <location>
        <begin position="189"/>
        <end position="210"/>
    </location>
</feature>
<evidence type="ECO:0000256" key="3">
    <source>
        <dbReference type="ARBA" id="ARBA00022448"/>
    </source>
</evidence>
<organism evidence="11 12">
    <name type="scientific">Helicobacter heilmannii</name>
    <dbReference type="NCBI Taxonomy" id="35817"/>
    <lineage>
        <taxon>Bacteria</taxon>
        <taxon>Pseudomonadati</taxon>
        <taxon>Campylobacterota</taxon>
        <taxon>Epsilonproteobacteria</taxon>
        <taxon>Campylobacterales</taxon>
        <taxon>Helicobacteraceae</taxon>
        <taxon>Helicobacter</taxon>
    </lineage>
</organism>
<dbReference type="CDD" id="cd06261">
    <property type="entry name" value="TM_PBP2"/>
    <property type="match status" value="1"/>
</dbReference>
<dbReference type="PANTHER" id="PTHR30614">
    <property type="entry name" value="MEMBRANE COMPONENT OF AMINO ACID ABC TRANSPORTER"/>
    <property type="match status" value="1"/>
</dbReference>
<feature type="transmembrane region" description="Helical" evidence="9">
    <location>
        <begin position="20"/>
        <end position="46"/>
    </location>
</feature>
<dbReference type="GO" id="GO:0022857">
    <property type="term" value="F:transmembrane transporter activity"/>
    <property type="evidence" value="ECO:0007669"/>
    <property type="project" value="InterPro"/>
</dbReference>
<sequence>MDVDWQFVRHALPLFGRGLALTLEISFLGILGATLLGFLVALCLFFKPRFLCGFAKGYTELARNAPLLIQLFFLYYGLHEVGLSLSALACAVLGVVFLGGAYMAESFLLGLKALSRVQFESALSLGLSKWQSLRYILLPQSLAISLPSLGANVIFLLKETSVVSAIALADVMFVAKDLIGIYYKTNEALILLVLSYLVVLLPLSGLFVLLEKHYKQKTC</sequence>
<gene>
    <name evidence="11" type="ORF">HHE01_03600</name>
</gene>
<name>A0A0K2YA30_HELHE</name>
<proteinExistence type="inferred from homology"/>
<dbReference type="InterPro" id="IPR000515">
    <property type="entry name" value="MetI-like"/>
</dbReference>
<dbReference type="Pfam" id="PF00528">
    <property type="entry name" value="BPD_transp_1"/>
    <property type="match status" value="1"/>
</dbReference>
<dbReference type="AlphaFoldDB" id="A0A0K2YA30"/>
<dbReference type="Gene3D" id="1.10.3720.10">
    <property type="entry name" value="MetI-like"/>
    <property type="match status" value="1"/>
</dbReference>
<reference evidence="12" key="1">
    <citation type="submission" date="2014-12" db="EMBL/GenBank/DDBJ databases">
        <authorList>
            <person name="Smet A."/>
        </authorList>
    </citation>
    <scope>NUCLEOTIDE SEQUENCE [LARGE SCALE GENOMIC DNA]</scope>
</reference>
<accession>A0A0K2YA30</accession>
<keyword evidence="12" id="KW-1185">Reference proteome</keyword>
<evidence type="ECO:0000256" key="8">
    <source>
        <dbReference type="ARBA" id="ARBA00023136"/>
    </source>
</evidence>
<keyword evidence="4" id="KW-1003">Cell membrane</keyword>
<feature type="domain" description="ABC transmembrane type-1" evidence="10">
    <location>
        <begin position="19"/>
        <end position="202"/>
    </location>
</feature>
<comment type="similarity">
    <text evidence="2">Belongs to the binding-protein-dependent transport system permease family. HisMQ subfamily.</text>
</comment>
<feature type="transmembrane region" description="Helical" evidence="9">
    <location>
        <begin position="135"/>
        <end position="155"/>
    </location>
</feature>
<dbReference type="InterPro" id="IPR035906">
    <property type="entry name" value="MetI-like_sf"/>
</dbReference>